<evidence type="ECO:0000313" key="2">
    <source>
        <dbReference type="Proteomes" id="UP001260715"/>
    </source>
</evidence>
<sequence>MMSTVITTPSVISDDRFGGDGAFFLFNSDKMLRYDWMHDGSPVNRLGISASCQNNYGFSSHFPKNFEKIFTQENTHQYSAALSPQSDMTAGKSAQ</sequence>
<keyword evidence="2" id="KW-1185">Reference proteome</keyword>
<gene>
    <name evidence="1" type="ORF">J2W50_001401</name>
</gene>
<protein>
    <submittedName>
        <fullName evidence="1">Uncharacterized protein</fullName>
    </submittedName>
</protein>
<name>A0ABU1PDG2_9BURK</name>
<evidence type="ECO:0000313" key="1">
    <source>
        <dbReference type="EMBL" id="MDR6583203.1"/>
    </source>
</evidence>
<comment type="caution">
    <text evidence="1">The sequence shown here is derived from an EMBL/GenBank/DDBJ whole genome shotgun (WGS) entry which is preliminary data.</text>
</comment>
<accession>A0ABU1PDG2</accession>
<reference evidence="1 2" key="1">
    <citation type="submission" date="2023-07" db="EMBL/GenBank/DDBJ databases">
        <title>Sorghum-associated microbial communities from plants grown in Nebraska, USA.</title>
        <authorList>
            <person name="Schachtman D."/>
        </authorList>
    </citation>
    <scope>NUCLEOTIDE SEQUENCE [LARGE SCALE GENOMIC DNA]</scope>
    <source>
        <strain evidence="1 2">596</strain>
    </source>
</reference>
<organism evidence="1 2">
    <name type="scientific">Herbaspirillum frisingense</name>
    <dbReference type="NCBI Taxonomy" id="92645"/>
    <lineage>
        <taxon>Bacteria</taxon>
        <taxon>Pseudomonadati</taxon>
        <taxon>Pseudomonadota</taxon>
        <taxon>Betaproteobacteria</taxon>
        <taxon>Burkholderiales</taxon>
        <taxon>Oxalobacteraceae</taxon>
        <taxon>Herbaspirillum</taxon>
    </lineage>
</organism>
<dbReference type="Proteomes" id="UP001260715">
    <property type="component" value="Unassembled WGS sequence"/>
</dbReference>
<dbReference type="RefSeq" id="WP_208399266.1">
    <property type="nucleotide sequence ID" value="NZ_CP049139.1"/>
</dbReference>
<dbReference type="EMBL" id="JAVDSJ010000002">
    <property type="protein sequence ID" value="MDR6583203.1"/>
    <property type="molecule type" value="Genomic_DNA"/>
</dbReference>
<proteinExistence type="predicted"/>